<dbReference type="InterPro" id="IPR055148">
    <property type="entry name" value="ZW10_C_2"/>
</dbReference>
<evidence type="ECO:0000313" key="4">
    <source>
        <dbReference type="Proteomes" id="UP000006671"/>
    </source>
</evidence>
<dbReference type="Proteomes" id="UP000006671">
    <property type="component" value="Unassembled WGS sequence"/>
</dbReference>
<dbReference type="PANTHER" id="PTHR12205:SF0">
    <property type="entry name" value="CENTROMERE_KINETOCHORE PROTEIN ZW10 HOMOLOG"/>
    <property type="match status" value="1"/>
</dbReference>
<dbReference type="Pfam" id="PF22766">
    <property type="entry name" value="ZW10_C2"/>
    <property type="match status" value="1"/>
</dbReference>
<dbReference type="Gene3D" id="1.10.357.150">
    <property type="match status" value="1"/>
</dbReference>
<dbReference type="InterPro" id="IPR048343">
    <property type="entry name" value="ZW10_C"/>
</dbReference>
<dbReference type="Pfam" id="PF20666">
    <property type="entry name" value="ZW10_C"/>
    <property type="match status" value="1"/>
</dbReference>
<dbReference type="OrthoDB" id="534815at2759"/>
<feature type="domain" description="ZW10 C-terminal helical" evidence="2">
    <location>
        <begin position="186"/>
        <end position="330"/>
    </location>
</feature>
<evidence type="ECO:0000313" key="3">
    <source>
        <dbReference type="EMBL" id="EFC45374.1"/>
    </source>
</evidence>
<dbReference type="OMA" id="YSNMKQN"/>
<evidence type="ECO:0000259" key="1">
    <source>
        <dbReference type="Pfam" id="PF20666"/>
    </source>
</evidence>
<dbReference type="eggNOG" id="KOG2163">
    <property type="taxonomic scope" value="Eukaryota"/>
</dbReference>
<name>D2VCW1_NAEGR</name>
<dbReference type="EMBL" id="GG738863">
    <property type="protein sequence ID" value="EFC45374.1"/>
    <property type="molecule type" value="Genomic_DNA"/>
</dbReference>
<accession>D2VCW1</accession>
<feature type="domain" description="Centromere/kinetochore protein zw10 C-terminal" evidence="1">
    <location>
        <begin position="44"/>
        <end position="147"/>
    </location>
</feature>
<dbReference type="RefSeq" id="XP_002678118.1">
    <property type="nucleotide sequence ID" value="XM_002678072.1"/>
</dbReference>
<dbReference type="AlphaFoldDB" id="D2VCW1"/>
<dbReference type="InParanoid" id="D2VCW1"/>
<dbReference type="STRING" id="5762.D2VCW1"/>
<protein>
    <submittedName>
        <fullName evidence="3">Predicted protein</fullName>
    </submittedName>
</protein>
<reference evidence="3 4" key="1">
    <citation type="journal article" date="2010" name="Cell">
        <title>The genome of Naegleria gruberi illuminates early eukaryotic versatility.</title>
        <authorList>
            <person name="Fritz-Laylin L.K."/>
            <person name="Prochnik S.E."/>
            <person name="Ginger M.L."/>
            <person name="Dacks J.B."/>
            <person name="Carpenter M.L."/>
            <person name="Field M.C."/>
            <person name="Kuo A."/>
            <person name="Paredez A."/>
            <person name="Chapman J."/>
            <person name="Pham J."/>
            <person name="Shu S."/>
            <person name="Neupane R."/>
            <person name="Cipriano M."/>
            <person name="Mancuso J."/>
            <person name="Tu H."/>
            <person name="Salamov A."/>
            <person name="Lindquist E."/>
            <person name="Shapiro H."/>
            <person name="Lucas S."/>
            <person name="Grigoriev I.V."/>
            <person name="Cande W.Z."/>
            <person name="Fulton C."/>
            <person name="Rokhsar D.S."/>
            <person name="Dawson S.C."/>
        </authorList>
    </citation>
    <scope>NUCLEOTIDE SEQUENCE [LARGE SCALE GENOMIC DNA]</scope>
    <source>
        <strain evidence="3 4">NEG-M</strain>
    </source>
</reference>
<sequence>MSQSVGAGGELLLEWTRKLITSQSEKAFFYNIVQTRSGNDESLFNFPKCSISKGTEQFIERINSIIEKSQSLNHVLAKYIKQATVLYRVLIPKIYGELINQFPQFSMILFNDCHWIAKELDILCVKYKIDDGFKSLVCDGASTLRAFSEEHRKEFIDKQTIILITYLQDCNKFKDVYSNMKQNKKSFEKIVDHLDHLRRLWVQVIPQDNGIVMASLGAILEPIIATICSYILNRKDIGENESQDISSLMTYLVKWISENFSYENEDILKFIPSLYKFRAIKSMLVMSLLNVVENFKVGGTLYGLTSAELTKLIQAIFEDSKTRREVINQISQP</sequence>
<dbReference type="GO" id="GO:1990423">
    <property type="term" value="C:RZZ complex"/>
    <property type="evidence" value="ECO:0007669"/>
    <property type="project" value="TreeGrafter"/>
</dbReference>
<dbReference type="InterPro" id="IPR046362">
    <property type="entry name" value="Zw10/DSL1_C_sf"/>
</dbReference>
<keyword evidence="4" id="KW-1185">Reference proteome</keyword>
<dbReference type="KEGG" id="ngr:NAEGRDRAFT_48521"/>
<evidence type="ECO:0000259" key="2">
    <source>
        <dbReference type="Pfam" id="PF22766"/>
    </source>
</evidence>
<gene>
    <name evidence="3" type="ORF">NAEGRDRAFT_48521</name>
</gene>
<dbReference type="GeneID" id="8857383"/>
<proteinExistence type="predicted"/>
<dbReference type="GO" id="GO:0005737">
    <property type="term" value="C:cytoplasm"/>
    <property type="evidence" value="ECO:0007669"/>
    <property type="project" value="GOC"/>
</dbReference>
<dbReference type="PANTHER" id="PTHR12205">
    <property type="entry name" value="CENTROMERE/KINETOCHORE PROTEIN ZW10"/>
    <property type="match status" value="1"/>
</dbReference>
<dbReference type="VEuPathDB" id="AmoebaDB:NAEGRDRAFT_48521"/>
<dbReference type="GO" id="GO:0007094">
    <property type="term" value="P:mitotic spindle assembly checkpoint signaling"/>
    <property type="evidence" value="ECO:0007669"/>
    <property type="project" value="TreeGrafter"/>
</dbReference>
<dbReference type="GO" id="GO:0006888">
    <property type="term" value="P:endoplasmic reticulum to Golgi vesicle-mediated transport"/>
    <property type="evidence" value="ECO:0007669"/>
    <property type="project" value="TreeGrafter"/>
</dbReference>
<organism evidence="4">
    <name type="scientific">Naegleria gruberi</name>
    <name type="common">Amoeba</name>
    <dbReference type="NCBI Taxonomy" id="5762"/>
    <lineage>
        <taxon>Eukaryota</taxon>
        <taxon>Discoba</taxon>
        <taxon>Heterolobosea</taxon>
        <taxon>Tetramitia</taxon>
        <taxon>Eutetramitia</taxon>
        <taxon>Vahlkampfiidae</taxon>
        <taxon>Naegleria</taxon>
    </lineage>
</organism>